<dbReference type="PANTHER" id="PTHR42834">
    <property type="entry name" value="ENDONUCLEASE/EXONUCLEASE/PHOSPHATASE FAMILY PROTEIN (AFU_ORTHOLOGUE AFUA_3G09210)"/>
    <property type="match status" value="1"/>
</dbReference>
<dbReference type="GO" id="GO:0004519">
    <property type="term" value="F:endonuclease activity"/>
    <property type="evidence" value="ECO:0007669"/>
    <property type="project" value="UniProtKB-KW"/>
</dbReference>
<keyword evidence="5" id="KW-1185">Reference proteome</keyword>
<sequence>MLKTICLPGLALGLSLVAGAAQASDLIISEYIEGSSNNKAVEIYNGTGAAVDLSAYSLQVYFNGSDSAGANMPLSGSLADGDVYVLAHSSAVPEILAVADQLYGGGLFNGDDAVALVGPIGYVDVIGQIGTDPGSQWGNASIGTQNQTLRRNGDVTQGRSDGSTAFDPSIEWTSFGQDNFEDIGLYNGSPGDGNGDGGDEGGEDEVVELGQCGDAATLISAVQGSASASPVAGERVEIEAVVTADFRDSENGLSGFFVQEEDGDQDGQDITSEGLFVYDNGFDVDVQPGDLVRVGGVVSEYYDFTELTEIDGIAVCGSGYSVSPAQVSLPFTDAAEAERYEGMLAEFVQTLTVSENYSLGRYGELVLSSGRLFTPTNIVEPGPAAQAQQAANDLNRLVLDDGSTRQNPDPIPYPAPGLSAENSLRTGATLAGLRGVIGYSFGAYRVHPVEEPQFADTNPRSAAPELPGEGSLRVASFNVLNYFNGDGAGNGFPTPRGADTFEEFQRQRDKTINAILATGADVVGLMEMENDGYGPDSAIADLVEGLNTAAGSEVFQFVDPGQEQVGTDAIAVGILYRSDSVEPLGSAATIEGYPFDYGNRPPLLQAFTEIASGESFAVAVNHFRAKGSCPNDGSLNADLDDGQGCWNQTRVEAAQTLIDWLASDPAGTGVERTLIIGDLNSYARENPITTLADAGYANMLGQFQGEDTYGYVYQGQAGYLDHALASAALAPQVTGATIWHINADEPPVLDYNTEYKSAGQLESLYSASAYRASDHDPVLVELQLASEEPEQPGNGGGNGNGDGNGHKEKWHFLEKIRLIFEWLWSRWF</sequence>
<dbReference type="Pfam" id="PF00932">
    <property type="entry name" value="LTD"/>
    <property type="match status" value="1"/>
</dbReference>
<dbReference type="EMBL" id="JBHTLR010000008">
    <property type="protein sequence ID" value="MFD1216800.1"/>
    <property type="molecule type" value="Genomic_DNA"/>
</dbReference>
<name>A0ABW3U8H1_9GAMM</name>
<dbReference type="RefSeq" id="WP_230436933.1">
    <property type="nucleotide sequence ID" value="NZ_CP087715.1"/>
</dbReference>
<dbReference type="InterPro" id="IPR047971">
    <property type="entry name" value="ExeM-like"/>
</dbReference>
<keyword evidence="2" id="KW-0732">Signal</keyword>
<evidence type="ECO:0000259" key="3">
    <source>
        <dbReference type="PROSITE" id="PS51841"/>
    </source>
</evidence>
<accession>A0ABW3U8H1</accession>
<evidence type="ECO:0000313" key="4">
    <source>
        <dbReference type="EMBL" id="MFD1216800.1"/>
    </source>
</evidence>
<feature type="chain" id="PRO_5045458063" evidence="2">
    <location>
        <begin position="24"/>
        <end position="828"/>
    </location>
</feature>
<dbReference type="CDD" id="cd04486">
    <property type="entry name" value="YhcR_OBF_like"/>
    <property type="match status" value="1"/>
</dbReference>
<feature type="compositionally biased region" description="Polar residues" evidence="1">
    <location>
        <begin position="148"/>
        <end position="163"/>
    </location>
</feature>
<dbReference type="Gene3D" id="3.60.10.10">
    <property type="entry name" value="Endonuclease/exonuclease/phosphatase"/>
    <property type="match status" value="1"/>
</dbReference>
<keyword evidence="4" id="KW-0378">Hydrolase</keyword>
<dbReference type="PROSITE" id="PS51841">
    <property type="entry name" value="LTD"/>
    <property type="match status" value="1"/>
</dbReference>
<evidence type="ECO:0000256" key="1">
    <source>
        <dbReference type="SAM" id="MobiDB-lite"/>
    </source>
</evidence>
<dbReference type="InterPro" id="IPR005135">
    <property type="entry name" value="Endo/exonuclease/phosphatase"/>
</dbReference>
<organism evidence="4 5">
    <name type="scientific">Microbulbifer celer</name>
    <dbReference type="NCBI Taxonomy" id="435905"/>
    <lineage>
        <taxon>Bacteria</taxon>
        <taxon>Pseudomonadati</taxon>
        <taxon>Pseudomonadota</taxon>
        <taxon>Gammaproteobacteria</taxon>
        <taxon>Cellvibrionales</taxon>
        <taxon>Microbulbiferaceae</taxon>
        <taxon>Microbulbifer</taxon>
    </lineage>
</organism>
<protein>
    <submittedName>
        <fullName evidence="4">ExeM/NucH family extracellular endonuclease</fullName>
    </submittedName>
</protein>
<dbReference type="Proteomes" id="UP001597264">
    <property type="component" value="Unassembled WGS sequence"/>
</dbReference>
<feature type="compositionally biased region" description="Gly residues" evidence="1">
    <location>
        <begin position="793"/>
        <end position="803"/>
    </location>
</feature>
<gene>
    <name evidence="4" type="ORF">ACFQ2X_09330</name>
</gene>
<comment type="caution">
    <text evidence="4">The sequence shown here is derived from an EMBL/GenBank/DDBJ whole genome shotgun (WGS) entry which is preliminary data.</text>
</comment>
<feature type="region of interest" description="Disordered" evidence="1">
    <location>
        <begin position="148"/>
        <end position="204"/>
    </location>
</feature>
<dbReference type="SUPFAM" id="SSF56219">
    <property type="entry name" value="DNase I-like"/>
    <property type="match status" value="1"/>
</dbReference>
<dbReference type="CDD" id="cd10283">
    <property type="entry name" value="MnuA_DNase1-like"/>
    <property type="match status" value="1"/>
</dbReference>
<evidence type="ECO:0000256" key="2">
    <source>
        <dbReference type="SAM" id="SignalP"/>
    </source>
</evidence>
<feature type="region of interest" description="Disordered" evidence="1">
    <location>
        <begin position="787"/>
        <end position="806"/>
    </location>
</feature>
<keyword evidence="4" id="KW-0255">Endonuclease</keyword>
<evidence type="ECO:0000313" key="5">
    <source>
        <dbReference type="Proteomes" id="UP001597264"/>
    </source>
</evidence>
<feature type="signal peptide" evidence="2">
    <location>
        <begin position="1"/>
        <end position="23"/>
    </location>
</feature>
<dbReference type="InterPro" id="IPR001322">
    <property type="entry name" value="Lamin_tail_dom"/>
</dbReference>
<proteinExistence type="predicted"/>
<dbReference type="Pfam" id="PF03372">
    <property type="entry name" value="Exo_endo_phos"/>
    <property type="match status" value="1"/>
</dbReference>
<dbReference type="InterPro" id="IPR036691">
    <property type="entry name" value="Endo/exonu/phosph_ase_sf"/>
</dbReference>
<dbReference type="NCBIfam" id="NF033681">
    <property type="entry name" value="ExeM_NucH_DNase"/>
    <property type="match status" value="1"/>
</dbReference>
<feature type="domain" description="LTD" evidence="3">
    <location>
        <begin position="17"/>
        <end position="124"/>
    </location>
</feature>
<reference evidence="5" key="1">
    <citation type="journal article" date="2019" name="Int. J. Syst. Evol. Microbiol.">
        <title>The Global Catalogue of Microorganisms (GCM) 10K type strain sequencing project: providing services to taxonomists for standard genome sequencing and annotation.</title>
        <authorList>
            <consortium name="The Broad Institute Genomics Platform"/>
            <consortium name="The Broad Institute Genome Sequencing Center for Infectious Disease"/>
            <person name="Wu L."/>
            <person name="Ma J."/>
        </authorList>
    </citation>
    <scope>NUCLEOTIDE SEQUENCE [LARGE SCALE GENOMIC DNA]</scope>
    <source>
        <strain evidence="5">CCUG 54356</strain>
    </source>
</reference>
<dbReference type="PANTHER" id="PTHR42834:SF1">
    <property type="entry name" value="ENDONUCLEASE_EXONUCLEASE_PHOSPHATASE FAMILY PROTEIN (AFU_ORTHOLOGUE AFUA_3G09210)"/>
    <property type="match status" value="1"/>
</dbReference>
<keyword evidence="4" id="KW-0540">Nuclease</keyword>